<sequence>MMKPTSMLLEANFDINQIGETLEWSFSRKDGAGNPLKGRYAGSIYFTVGEEVHIRVRAGGYEKFESFKVLDCTLITRPQIVSIVPGSLATYAKPSPFDGTVGACVEVDPAQFGSAHGAESEQDGRKYHTIARKWKNHLTVAETTGRWEIAFVLTVEITRQSGEQQQRVFVFDPEGEVGAGINPPIFCDQDDGVACQNMPEGEVGVGLPT</sequence>
<accession>A0ABX0M7T9</accession>
<evidence type="ECO:0000313" key="2">
    <source>
        <dbReference type="Proteomes" id="UP000819052"/>
    </source>
</evidence>
<keyword evidence="2" id="KW-1185">Reference proteome</keyword>
<name>A0ABX0M7T9_9BURK</name>
<comment type="caution">
    <text evidence="1">The sequence shown here is derived from an EMBL/GenBank/DDBJ whole genome shotgun (WGS) entry which is preliminary data.</text>
</comment>
<dbReference type="EMBL" id="VVIW01000002">
    <property type="protein sequence ID" value="NHZ39664.1"/>
    <property type="molecule type" value="Genomic_DNA"/>
</dbReference>
<evidence type="ECO:0000313" key="1">
    <source>
        <dbReference type="EMBL" id="NHZ39664.1"/>
    </source>
</evidence>
<proteinExistence type="predicted"/>
<organism evidence="1 2">
    <name type="scientific">Massilia aquatica</name>
    <dbReference type="NCBI Taxonomy" id="2609000"/>
    <lineage>
        <taxon>Bacteria</taxon>
        <taxon>Pseudomonadati</taxon>
        <taxon>Pseudomonadota</taxon>
        <taxon>Betaproteobacteria</taxon>
        <taxon>Burkholderiales</taxon>
        <taxon>Oxalobacteraceae</taxon>
        <taxon>Telluria group</taxon>
        <taxon>Massilia</taxon>
    </lineage>
</organism>
<reference evidence="1 2" key="1">
    <citation type="submission" date="2019-09" db="EMBL/GenBank/DDBJ databases">
        <title>Taxonomy of Antarctic Massilia spp.: description of Massilia rubra sp. nov., Massilia aquatica sp. nov., Massilia mucilaginosa sp. nov., Massilia frigida sp. nov. isolated from streams, lakes and regoliths.</title>
        <authorList>
            <person name="Holochova P."/>
            <person name="Sedlacek I."/>
            <person name="Kralova S."/>
            <person name="Maslanova I."/>
            <person name="Busse H.-J."/>
            <person name="Stankova E."/>
            <person name="Vrbovska V."/>
            <person name="Kovarovic V."/>
            <person name="Bartak M."/>
            <person name="Svec P."/>
            <person name="Pantucek R."/>
        </authorList>
    </citation>
    <scope>NUCLEOTIDE SEQUENCE [LARGE SCALE GENOMIC DNA]</scope>
    <source>
        <strain evidence="1 2">CCM 8693</strain>
    </source>
</reference>
<dbReference type="RefSeq" id="WP_167075516.1">
    <property type="nucleotide sequence ID" value="NZ_VVIW01000002.1"/>
</dbReference>
<evidence type="ECO:0008006" key="3">
    <source>
        <dbReference type="Google" id="ProtNLM"/>
    </source>
</evidence>
<dbReference type="Proteomes" id="UP000819052">
    <property type="component" value="Unassembled WGS sequence"/>
</dbReference>
<gene>
    <name evidence="1" type="ORF">F1609_05695</name>
</gene>
<protein>
    <recommendedName>
        <fullName evidence="3">Carboxypeptidase regulatory-like domain-containing protein</fullName>
    </recommendedName>
</protein>